<dbReference type="OrthoDB" id="675245at2"/>
<dbReference type="RefSeq" id="WP_120042260.1">
    <property type="nucleotide sequence ID" value="NZ_QZFU01000020.1"/>
</dbReference>
<protein>
    <submittedName>
        <fullName evidence="3">LLM class flavin-dependent oxidoreductase</fullName>
    </submittedName>
</protein>
<keyword evidence="4" id="KW-1185">Reference proteome</keyword>
<dbReference type="CDD" id="cd01097">
    <property type="entry name" value="Tetrahydromethanopterin_reductase"/>
    <property type="match status" value="1"/>
</dbReference>
<dbReference type="InterPro" id="IPR011251">
    <property type="entry name" value="Luciferase-like_dom"/>
</dbReference>
<dbReference type="AlphaFoldDB" id="A0A3A4KI80"/>
<feature type="domain" description="Luciferase-like" evidence="2">
    <location>
        <begin position="13"/>
        <end position="259"/>
    </location>
</feature>
<evidence type="ECO:0000313" key="4">
    <source>
        <dbReference type="Proteomes" id="UP000266677"/>
    </source>
</evidence>
<name>A0A3A4KI80_9NOCA</name>
<evidence type="ECO:0000259" key="2">
    <source>
        <dbReference type="Pfam" id="PF00296"/>
    </source>
</evidence>
<dbReference type="InterPro" id="IPR050564">
    <property type="entry name" value="F420-G6PD/mer"/>
</dbReference>
<accession>A0A3A4KI80</accession>
<evidence type="ECO:0000313" key="3">
    <source>
        <dbReference type="EMBL" id="RJO74095.1"/>
    </source>
</evidence>
<dbReference type="Gene3D" id="3.20.20.30">
    <property type="entry name" value="Luciferase-like domain"/>
    <property type="match status" value="1"/>
</dbReference>
<dbReference type="Pfam" id="PF00296">
    <property type="entry name" value="Bac_luciferase"/>
    <property type="match status" value="1"/>
</dbReference>
<dbReference type="InterPro" id="IPR036661">
    <property type="entry name" value="Luciferase-like_sf"/>
</dbReference>
<sequence length="289" mass="30349">MTVLGAVSMPHLPPEHLAAAADAAEHSGVDELWVWEDCFWGGAIASAATILARTERIRVGIGVMPTPLRNVAVTAMELSVLLRAHPGRLVPGVGHGVQEWMGQIGARVESPLTLLREQLDALRGLLGGEKVSVDGRYVRLDGVSLVYPPTVPTQLIAAASGPKTLRLAGRYADGVTLTSSTSPEGVRAARTLIAEGVAKSGRTRPHRLIANIEAATGPDAAERLARAQATRPSHQPGAGVAGDAHAIADAVHRYVEAGADTVILQPTEDDPDLVGFIRFIGEQVRPLVS</sequence>
<evidence type="ECO:0000256" key="1">
    <source>
        <dbReference type="ARBA" id="ARBA00023002"/>
    </source>
</evidence>
<gene>
    <name evidence="3" type="ORF">D5S18_18215</name>
</gene>
<dbReference type="Proteomes" id="UP000266677">
    <property type="component" value="Unassembled WGS sequence"/>
</dbReference>
<organism evidence="3 4">
    <name type="scientific">Nocardia panacis</name>
    <dbReference type="NCBI Taxonomy" id="2340916"/>
    <lineage>
        <taxon>Bacteria</taxon>
        <taxon>Bacillati</taxon>
        <taxon>Actinomycetota</taxon>
        <taxon>Actinomycetes</taxon>
        <taxon>Mycobacteriales</taxon>
        <taxon>Nocardiaceae</taxon>
        <taxon>Nocardia</taxon>
    </lineage>
</organism>
<dbReference type="EMBL" id="QZFU01000020">
    <property type="protein sequence ID" value="RJO74095.1"/>
    <property type="molecule type" value="Genomic_DNA"/>
</dbReference>
<dbReference type="GO" id="GO:0016705">
    <property type="term" value="F:oxidoreductase activity, acting on paired donors, with incorporation or reduction of molecular oxygen"/>
    <property type="evidence" value="ECO:0007669"/>
    <property type="project" value="InterPro"/>
</dbReference>
<keyword evidence="1" id="KW-0560">Oxidoreductase</keyword>
<dbReference type="PANTHER" id="PTHR43244:SF1">
    <property type="entry name" value="5,10-METHYLENETETRAHYDROMETHANOPTERIN REDUCTASE"/>
    <property type="match status" value="1"/>
</dbReference>
<proteinExistence type="predicted"/>
<dbReference type="SUPFAM" id="SSF51679">
    <property type="entry name" value="Bacterial luciferase-like"/>
    <property type="match status" value="1"/>
</dbReference>
<reference evidence="3 4" key="1">
    <citation type="submission" date="2018-09" db="EMBL/GenBank/DDBJ databases">
        <title>YIM PH21274 draft genome.</title>
        <authorList>
            <person name="Miao C."/>
        </authorList>
    </citation>
    <scope>NUCLEOTIDE SEQUENCE [LARGE SCALE GENOMIC DNA]</scope>
    <source>
        <strain evidence="3 4">YIM PH 21724</strain>
    </source>
</reference>
<comment type="caution">
    <text evidence="3">The sequence shown here is derived from an EMBL/GenBank/DDBJ whole genome shotgun (WGS) entry which is preliminary data.</text>
</comment>
<dbReference type="PANTHER" id="PTHR43244">
    <property type="match status" value="1"/>
</dbReference>